<protein>
    <submittedName>
        <fullName evidence="2">Uncharacterized protein</fullName>
    </submittedName>
</protein>
<proteinExistence type="predicted"/>
<dbReference type="AlphaFoldDB" id="A0AAE1DKU7"/>
<gene>
    <name evidence="2" type="ORF">RRG08_013849</name>
</gene>
<evidence type="ECO:0000256" key="1">
    <source>
        <dbReference type="SAM" id="MobiDB-lite"/>
    </source>
</evidence>
<reference evidence="2" key="1">
    <citation type="journal article" date="2023" name="G3 (Bethesda)">
        <title>A reference genome for the long-term kleptoplast-retaining sea slug Elysia crispata morphotype clarki.</title>
        <authorList>
            <person name="Eastman K.E."/>
            <person name="Pendleton A.L."/>
            <person name="Shaikh M.A."/>
            <person name="Suttiyut T."/>
            <person name="Ogas R."/>
            <person name="Tomko P."/>
            <person name="Gavelis G."/>
            <person name="Widhalm J.R."/>
            <person name="Wisecaver J.H."/>
        </authorList>
    </citation>
    <scope>NUCLEOTIDE SEQUENCE</scope>
    <source>
        <strain evidence="2">ECLA1</strain>
    </source>
</reference>
<name>A0AAE1DKU7_9GAST</name>
<keyword evidence="3" id="KW-1185">Reference proteome</keyword>
<dbReference type="EMBL" id="JAWDGP010003428">
    <property type="protein sequence ID" value="KAK3774346.1"/>
    <property type="molecule type" value="Genomic_DNA"/>
</dbReference>
<feature type="compositionally biased region" description="Basic and acidic residues" evidence="1">
    <location>
        <begin position="47"/>
        <end position="60"/>
    </location>
</feature>
<evidence type="ECO:0000313" key="2">
    <source>
        <dbReference type="EMBL" id="KAK3774346.1"/>
    </source>
</evidence>
<organism evidence="2 3">
    <name type="scientific">Elysia crispata</name>
    <name type="common">lettuce slug</name>
    <dbReference type="NCBI Taxonomy" id="231223"/>
    <lineage>
        <taxon>Eukaryota</taxon>
        <taxon>Metazoa</taxon>
        <taxon>Spiralia</taxon>
        <taxon>Lophotrochozoa</taxon>
        <taxon>Mollusca</taxon>
        <taxon>Gastropoda</taxon>
        <taxon>Heterobranchia</taxon>
        <taxon>Euthyneura</taxon>
        <taxon>Panpulmonata</taxon>
        <taxon>Sacoglossa</taxon>
        <taxon>Placobranchoidea</taxon>
        <taxon>Plakobranchidae</taxon>
        <taxon>Elysia</taxon>
    </lineage>
</organism>
<sequence>MNPTHVFQARLGGDSDQAEHRPQAMDVPVFEQRLRSSPRKYSPTIKALKDNRDPYQHQSDDDGQMVVSSEVNTTRCLRLSDATVT</sequence>
<accession>A0AAE1DKU7</accession>
<comment type="caution">
    <text evidence="2">The sequence shown here is derived from an EMBL/GenBank/DDBJ whole genome shotgun (WGS) entry which is preliminary data.</text>
</comment>
<evidence type="ECO:0000313" key="3">
    <source>
        <dbReference type="Proteomes" id="UP001283361"/>
    </source>
</evidence>
<feature type="region of interest" description="Disordered" evidence="1">
    <location>
        <begin position="1"/>
        <end position="70"/>
    </location>
</feature>
<dbReference type="Proteomes" id="UP001283361">
    <property type="component" value="Unassembled WGS sequence"/>
</dbReference>